<dbReference type="RefSeq" id="WP_302038236.1">
    <property type="nucleotide sequence ID" value="NZ_JAUKPO010000007.1"/>
</dbReference>
<feature type="repeat" description="WD" evidence="3">
    <location>
        <begin position="15"/>
        <end position="50"/>
    </location>
</feature>
<name>A0ABT8R9J0_9BACT</name>
<dbReference type="InterPro" id="IPR020472">
    <property type="entry name" value="WD40_PAC1"/>
</dbReference>
<dbReference type="PANTHER" id="PTHR19848">
    <property type="entry name" value="WD40 REPEAT PROTEIN"/>
    <property type="match status" value="1"/>
</dbReference>
<reference evidence="4" key="1">
    <citation type="submission" date="2023-07" db="EMBL/GenBank/DDBJ databases">
        <title>The genome sequence of Rhodocytophaga aerolata KACC 12507.</title>
        <authorList>
            <person name="Zhang X."/>
        </authorList>
    </citation>
    <scope>NUCLEOTIDE SEQUENCE</scope>
    <source>
        <strain evidence="4">KACC 12507</strain>
    </source>
</reference>
<dbReference type="SUPFAM" id="SSF50978">
    <property type="entry name" value="WD40 repeat-like"/>
    <property type="match status" value="1"/>
</dbReference>
<dbReference type="Pfam" id="PF00400">
    <property type="entry name" value="WD40"/>
    <property type="match status" value="4"/>
</dbReference>
<organism evidence="4 5">
    <name type="scientific">Rhodocytophaga aerolata</name>
    <dbReference type="NCBI Taxonomy" id="455078"/>
    <lineage>
        <taxon>Bacteria</taxon>
        <taxon>Pseudomonadati</taxon>
        <taxon>Bacteroidota</taxon>
        <taxon>Cytophagia</taxon>
        <taxon>Cytophagales</taxon>
        <taxon>Rhodocytophagaceae</taxon>
        <taxon>Rhodocytophaga</taxon>
    </lineage>
</organism>
<comment type="caution">
    <text evidence="4">The sequence shown here is derived from an EMBL/GenBank/DDBJ whole genome shotgun (WGS) entry which is preliminary data.</text>
</comment>
<dbReference type="PRINTS" id="PR00320">
    <property type="entry name" value="GPROTEINBRPT"/>
</dbReference>
<dbReference type="PROSITE" id="PS50082">
    <property type="entry name" value="WD_REPEATS_2"/>
    <property type="match status" value="4"/>
</dbReference>
<feature type="repeat" description="WD" evidence="3">
    <location>
        <begin position="223"/>
        <end position="264"/>
    </location>
</feature>
<keyword evidence="1 3" id="KW-0853">WD repeat</keyword>
<evidence type="ECO:0000256" key="2">
    <source>
        <dbReference type="ARBA" id="ARBA00022737"/>
    </source>
</evidence>
<keyword evidence="5" id="KW-1185">Reference proteome</keyword>
<dbReference type="InterPro" id="IPR015943">
    <property type="entry name" value="WD40/YVTN_repeat-like_dom_sf"/>
</dbReference>
<protein>
    <submittedName>
        <fullName evidence="4">WD40 repeat domain-containing protein</fullName>
    </submittedName>
</protein>
<dbReference type="PANTHER" id="PTHR19848:SF8">
    <property type="entry name" value="F-BOX AND WD REPEAT DOMAIN CONTAINING 7"/>
    <property type="match status" value="1"/>
</dbReference>
<accession>A0ABT8R9J0</accession>
<dbReference type="InterPro" id="IPR036322">
    <property type="entry name" value="WD40_repeat_dom_sf"/>
</dbReference>
<evidence type="ECO:0000313" key="5">
    <source>
        <dbReference type="Proteomes" id="UP001168528"/>
    </source>
</evidence>
<keyword evidence="2" id="KW-0677">Repeat</keyword>
<feature type="repeat" description="WD" evidence="3">
    <location>
        <begin position="270"/>
        <end position="307"/>
    </location>
</feature>
<feature type="repeat" description="WD" evidence="3">
    <location>
        <begin position="181"/>
        <end position="222"/>
    </location>
</feature>
<dbReference type="SMART" id="SM00320">
    <property type="entry name" value="WD40"/>
    <property type="match status" value="6"/>
</dbReference>
<dbReference type="Proteomes" id="UP001168528">
    <property type="component" value="Unassembled WGS sequence"/>
</dbReference>
<dbReference type="Gene3D" id="2.130.10.10">
    <property type="entry name" value="YVTN repeat-like/Quinoprotein amine dehydrogenase"/>
    <property type="match status" value="2"/>
</dbReference>
<dbReference type="EMBL" id="JAUKPO010000007">
    <property type="protein sequence ID" value="MDO1447432.1"/>
    <property type="molecule type" value="Genomic_DNA"/>
</dbReference>
<sequence length="307" mass="34483">MNITKKVTVEKIASFTGHRDSVYTIEQGPLPYIFYSAAGDGMVVSWNLQSPDQGELIARIAASVYALHFLPELHQLWIGQNFDGLHIIDLHTKKEVKSIKITDAAIFDIKSWKQDIWVAAGDGTLTVVDVQTVGIKKQIKVSGNSARCIAINPVKGEIAVGYSDHQIRVFDLSTYKLTYTIDAHTNSVFALTYSPDYQYLLSGSRDAHLKVWHTADYSLHQSIVAHMYAINHLVYSPSGECFLSCSMDKSIKVWDAESFKLLKVIDRARHAGHGTSINKLQWTNFHNQIVACSDDRSISVWKLHFDQ</sequence>
<evidence type="ECO:0000313" key="4">
    <source>
        <dbReference type="EMBL" id="MDO1447432.1"/>
    </source>
</evidence>
<evidence type="ECO:0000256" key="1">
    <source>
        <dbReference type="ARBA" id="ARBA00022574"/>
    </source>
</evidence>
<proteinExistence type="predicted"/>
<dbReference type="PROSITE" id="PS50294">
    <property type="entry name" value="WD_REPEATS_REGION"/>
    <property type="match status" value="3"/>
</dbReference>
<dbReference type="CDD" id="cd00200">
    <property type="entry name" value="WD40"/>
    <property type="match status" value="1"/>
</dbReference>
<evidence type="ECO:0000256" key="3">
    <source>
        <dbReference type="PROSITE-ProRule" id="PRU00221"/>
    </source>
</evidence>
<gene>
    <name evidence="4" type="ORF">Q0590_14280</name>
</gene>
<dbReference type="InterPro" id="IPR001680">
    <property type="entry name" value="WD40_rpt"/>
</dbReference>